<organism evidence="1 2">
    <name type="scientific">Parapedobacter deserti</name>
    <dbReference type="NCBI Taxonomy" id="1912957"/>
    <lineage>
        <taxon>Bacteria</taxon>
        <taxon>Pseudomonadati</taxon>
        <taxon>Bacteroidota</taxon>
        <taxon>Sphingobacteriia</taxon>
        <taxon>Sphingobacteriales</taxon>
        <taxon>Sphingobacteriaceae</taxon>
        <taxon>Parapedobacter</taxon>
    </lineage>
</organism>
<comment type="caution">
    <text evidence="1">The sequence shown here is derived from an EMBL/GenBank/DDBJ whole genome shotgun (WGS) entry which is preliminary data.</text>
</comment>
<evidence type="ECO:0000313" key="1">
    <source>
        <dbReference type="EMBL" id="MFC3197732.1"/>
    </source>
</evidence>
<keyword evidence="2" id="KW-1185">Reference proteome</keyword>
<dbReference type="Proteomes" id="UP001595526">
    <property type="component" value="Unassembled WGS sequence"/>
</dbReference>
<reference evidence="2" key="1">
    <citation type="journal article" date="2019" name="Int. J. Syst. Evol. Microbiol.">
        <title>The Global Catalogue of Microorganisms (GCM) 10K type strain sequencing project: providing services to taxonomists for standard genome sequencing and annotation.</title>
        <authorList>
            <consortium name="The Broad Institute Genomics Platform"/>
            <consortium name="The Broad Institute Genome Sequencing Center for Infectious Disease"/>
            <person name="Wu L."/>
            <person name="Ma J."/>
        </authorList>
    </citation>
    <scope>NUCLEOTIDE SEQUENCE [LARGE SCALE GENOMIC DNA]</scope>
    <source>
        <strain evidence="2">KCTC 52416</strain>
    </source>
</reference>
<sequence>MKISAPADFPAYRVRGYVLETPHTRVSLPDLAPGESSEITLPVTGFQKDILLKVVKPTGYVALQQTMTLNETN</sequence>
<evidence type="ECO:0000313" key="2">
    <source>
        <dbReference type="Proteomes" id="UP001595526"/>
    </source>
</evidence>
<dbReference type="EMBL" id="JBHRTA010000029">
    <property type="protein sequence ID" value="MFC3197732.1"/>
    <property type="molecule type" value="Genomic_DNA"/>
</dbReference>
<accession>A0ABV7JKM3</accession>
<dbReference type="RefSeq" id="WP_379021703.1">
    <property type="nucleotide sequence ID" value="NZ_JBHRTA010000029.1"/>
</dbReference>
<protein>
    <submittedName>
        <fullName evidence="1">Uncharacterized protein</fullName>
    </submittedName>
</protein>
<proteinExistence type="predicted"/>
<gene>
    <name evidence="1" type="ORF">ACFOET_08920</name>
</gene>
<name>A0ABV7JKM3_9SPHI</name>